<dbReference type="InterPro" id="IPR008929">
    <property type="entry name" value="Chondroitin_lyas"/>
</dbReference>
<proteinExistence type="predicted"/>
<evidence type="ECO:0000256" key="2">
    <source>
        <dbReference type="SAM" id="SignalP"/>
    </source>
</evidence>
<evidence type="ECO:0000256" key="1">
    <source>
        <dbReference type="ARBA" id="ARBA00004196"/>
    </source>
</evidence>
<dbReference type="Pfam" id="PF07940">
    <property type="entry name" value="Hepar_II_III_C"/>
    <property type="match status" value="1"/>
</dbReference>
<dbReference type="Gene3D" id="1.50.10.100">
    <property type="entry name" value="Chondroitin AC/alginate lyase"/>
    <property type="match status" value="1"/>
</dbReference>
<comment type="subcellular location">
    <subcellularLocation>
        <location evidence="1">Cell envelope</location>
    </subcellularLocation>
</comment>
<feature type="domain" description="Heparinase II/III-like C-terminal" evidence="3">
    <location>
        <begin position="438"/>
        <end position="603"/>
    </location>
</feature>
<feature type="chain" id="PRO_5025505532" description="Heparinase II/III-like C-terminal domain-containing protein" evidence="2">
    <location>
        <begin position="24"/>
        <end position="628"/>
    </location>
</feature>
<dbReference type="Proteomes" id="UP000346198">
    <property type="component" value="Unassembled WGS sequence"/>
</dbReference>
<reference evidence="4 5" key="1">
    <citation type="submission" date="2019-04" db="EMBL/GenBank/DDBJ databases">
        <authorList>
            <person name="Van Vliet M D."/>
        </authorList>
    </citation>
    <scope>NUCLEOTIDE SEQUENCE [LARGE SCALE GENOMIC DNA]</scope>
    <source>
        <strain evidence="4 5">F21</strain>
    </source>
</reference>
<dbReference type="GO" id="GO:0030313">
    <property type="term" value="C:cell envelope"/>
    <property type="evidence" value="ECO:0007669"/>
    <property type="project" value="UniProtKB-SubCell"/>
</dbReference>
<keyword evidence="2" id="KW-0732">Signal</keyword>
<dbReference type="RefSeq" id="WP_168433025.1">
    <property type="nucleotide sequence ID" value="NZ_CAAHFH010000001.1"/>
</dbReference>
<gene>
    <name evidence="4" type="ORF">SCARR_01141</name>
</gene>
<evidence type="ECO:0000313" key="5">
    <source>
        <dbReference type="Proteomes" id="UP000346198"/>
    </source>
</evidence>
<keyword evidence="5" id="KW-1185">Reference proteome</keyword>
<evidence type="ECO:0000313" key="4">
    <source>
        <dbReference type="EMBL" id="VGO19085.1"/>
    </source>
</evidence>
<dbReference type="GO" id="GO:0016829">
    <property type="term" value="F:lyase activity"/>
    <property type="evidence" value="ECO:0007669"/>
    <property type="project" value="InterPro"/>
</dbReference>
<sequence>MNIKGMRLLVGACLMGLIVNSHAMSDKRPGSPDVPVKTILDYTEQEFLDAYLPLDIEGSLTAGHPRLFLTPDLFDEIMLDATKAGMITNDFRAEIEARMLADDWINLSAAKYWKQYEATLDQDVRLGSGNNSYEPNHYAIKSALVYMATGDQQFADYAEWLLNVALLSYEKRAGMGYDFAWTGFARLDWLLAYDWVYNGLSSGAQDDLLNRYIAAMDFFMKRNFKGGGREASYNVLAGNYGARFLRYFIPLMALDKSFVDEELKSGTLRPWLDEAYEIHLKLIHYRARNSGEFGGASSVTLKYSFLAYPYSLINFMYASKSAWGQDFASIAPELMGLPYYALWNMILGVDEELYQYGSGDSQRRENQFPGSELALHMKNYLALFSEVASPEQKDAMNFVRGTFEKDRVHPYYSLFGNANDIFDSTWDIQALPKAFYFKTMGQLFSRSAYDAHGTYALFQCGGEMFAHRHMDNLHFTLYKEGFQALDSGNRTKFSNTAHWFGHTRKSVAHNVVLVHDPLNPGEYGGQLADKRLAATLKSFVWNDHFSYMAGDATDCYVSNSVEEVSRQFLHIYPSLFLVFDRVEAGDAGFRKDWLLHFGHPPTVSADDNSFSGWNGGGRLYGKTLVNAG</sequence>
<organism evidence="4 5">
    <name type="scientific">Pontiella sulfatireligans</name>
    <dbReference type="NCBI Taxonomy" id="2750658"/>
    <lineage>
        <taxon>Bacteria</taxon>
        <taxon>Pseudomonadati</taxon>
        <taxon>Kiritimatiellota</taxon>
        <taxon>Kiritimatiellia</taxon>
        <taxon>Kiritimatiellales</taxon>
        <taxon>Pontiellaceae</taxon>
        <taxon>Pontiella</taxon>
    </lineage>
</organism>
<dbReference type="EMBL" id="CAAHFH010000001">
    <property type="protein sequence ID" value="VGO19085.1"/>
    <property type="molecule type" value="Genomic_DNA"/>
</dbReference>
<accession>A0A6C2UG02</accession>
<dbReference type="Gene3D" id="2.70.98.70">
    <property type="match status" value="1"/>
</dbReference>
<evidence type="ECO:0000259" key="3">
    <source>
        <dbReference type="Pfam" id="PF07940"/>
    </source>
</evidence>
<dbReference type="InterPro" id="IPR012480">
    <property type="entry name" value="Hepar_II_III_C"/>
</dbReference>
<name>A0A6C2UG02_9BACT</name>
<dbReference type="AlphaFoldDB" id="A0A6C2UG02"/>
<feature type="signal peptide" evidence="2">
    <location>
        <begin position="1"/>
        <end position="23"/>
    </location>
</feature>
<protein>
    <recommendedName>
        <fullName evidence="3">Heparinase II/III-like C-terminal domain-containing protein</fullName>
    </recommendedName>
</protein>